<evidence type="ECO:0008006" key="3">
    <source>
        <dbReference type="Google" id="ProtNLM"/>
    </source>
</evidence>
<dbReference type="Gene3D" id="3.40.630.40">
    <property type="entry name" value="Zn-dependent exopeptidases"/>
    <property type="match status" value="1"/>
</dbReference>
<protein>
    <recommendedName>
        <fullName evidence="3">N-formylglutamate amidohydrolase</fullName>
    </recommendedName>
</protein>
<dbReference type="Pfam" id="PF05013">
    <property type="entry name" value="FGase"/>
    <property type="match status" value="1"/>
</dbReference>
<dbReference type="InterPro" id="IPR007709">
    <property type="entry name" value="N-FG_amidohydro"/>
</dbReference>
<dbReference type="SUPFAM" id="SSF53187">
    <property type="entry name" value="Zn-dependent exopeptidases"/>
    <property type="match status" value="1"/>
</dbReference>
<gene>
    <name evidence="1" type="ORF">PAA8504_01393</name>
</gene>
<accession>A0A2R8BTW5</accession>
<name>A0A2R8BTW5_9RHOB</name>
<dbReference type="AlphaFoldDB" id="A0A2R8BTW5"/>
<dbReference type="Proteomes" id="UP000244912">
    <property type="component" value="Unassembled WGS sequence"/>
</dbReference>
<evidence type="ECO:0000313" key="1">
    <source>
        <dbReference type="EMBL" id="SPJ23580.1"/>
    </source>
</evidence>
<dbReference type="EMBL" id="ONZF01000002">
    <property type="protein sequence ID" value="SPJ23580.1"/>
    <property type="molecule type" value="Genomic_DNA"/>
</dbReference>
<evidence type="ECO:0000313" key="2">
    <source>
        <dbReference type="Proteomes" id="UP000244912"/>
    </source>
</evidence>
<reference evidence="2" key="1">
    <citation type="submission" date="2018-03" db="EMBL/GenBank/DDBJ databases">
        <authorList>
            <person name="Rodrigo-Torres L."/>
            <person name="Arahal R. D."/>
            <person name="Lucena T."/>
        </authorList>
    </citation>
    <scope>NUCLEOTIDE SEQUENCE [LARGE SCALE GENOMIC DNA]</scope>
    <source>
        <strain evidence="2">CECT 8504</strain>
    </source>
</reference>
<keyword evidence="2" id="KW-1185">Reference proteome</keyword>
<proteinExistence type="predicted"/>
<organism evidence="1 2">
    <name type="scientific">Palleronia abyssalis</name>
    <dbReference type="NCBI Taxonomy" id="1501240"/>
    <lineage>
        <taxon>Bacteria</taxon>
        <taxon>Pseudomonadati</taxon>
        <taxon>Pseudomonadota</taxon>
        <taxon>Alphaproteobacteria</taxon>
        <taxon>Rhodobacterales</taxon>
        <taxon>Roseobacteraceae</taxon>
        <taxon>Palleronia</taxon>
    </lineage>
</organism>
<sequence>MSRPLRTLPQKDSARNIKSRVGAGSIKGDCDLFKGFPKTIFHIMEGRMENPETEMRAYDLMQPGRRLTPLVFASPHSGRHYPADFVSRSQLEGHQLRSSEDAFVDRLFDDVPNHGAPLLAARLPRAWIDVNRAADELDPALIEGQRRGAHNPRVASGLGVIPRVVSGGRPIYSGKLSQTEVRDRLRHAWQPYHASLRRLMNESVEAFGQAILIDCHSMPHEALDQVRVQGRRPEVVLGDRFGASAGRDITDMIEAEFAREGFVVSRNSPFAGAFVAQHYGRPRAGRHVIQVELDRACYMDEATLTPHSGFADVKARLTAVVARLCQTGRRDESLAAE</sequence>